<dbReference type="GO" id="GO:0043093">
    <property type="term" value="P:FtsZ-dependent cytokinesis"/>
    <property type="evidence" value="ECO:0007669"/>
    <property type="project" value="UniProtKB-UniRule"/>
</dbReference>
<evidence type="ECO:0000256" key="5">
    <source>
        <dbReference type="HAMAP-Rule" id="MF_02033"/>
    </source>
</evidence>
<dbReference type="Gene3D" id="3.30.1490.110">
    <property type="match status" value="1"/>
</dbReference>
<dbReference type="Proteomes" id="UP000313312">
    <property type="component" value="Unassembled WGS sequence"/>
</dbReference>
<evidence type="ECO:0000259" key="7">
    <source>
        <dbReference type="SMART" id="SM00842"/>
    </source>
</evidence>
<dbReference type="Pfam" id="PF14450">
    <property type="entry name" value="FtsA"/>
    <property type="match status" value="1"/>
</dbReference>
<dbReference type="InterPro" id="IPR020823">
    <property type="entry name" value="Cell_div_FtsA"/>
</dbReference>
<keyword evidence="2 5" id="KW-0132">Cell division</keyword>
<comment type="similarity">
    <text evidence="5 6">Belongs to the FtsA/MreB family.</text>
</comment>
<dbReference type="GO" id="GO:0009898">
    <property type="term" value="C:cytoplasmic side of plasma membrane"/>
    <property type="evidence" value="ECO:0007669"/>
    <property type="project" value="UniProtKB-UniRule"/>
</dbReference>
<accession>A0A5C4TMU7</accession>
<dbReference type="Gene3D" id="3.30.420.40">
    <property type="match status" value="2"/>
</dbReference>
<keyword evidence="4 5" id="KW-0131">Cell cycle</keyword>
<protein>
    <recommendedName>
        <fullName evidence="5 6">Cell division protein FtsA</fullName>
    </recommendedName>
</protein>
<name>A0A5C4TMU7_FRUSA</name>
<evidence type="ECO:0000256" key="6">
    <source>
        <dbReference type="PIRNR" id="PIRNR003101"/>
    </source>
</evidence>
<evidence type="ECO:0000256" key="3">
    <source>
        <dbReference type="ARBA" id="ARBA00023136"/>
    </source>
</evidence>
<dbReference type="CDD" id="cd24048">
    <property type="entry name" value="ASKHA_NBD_FtsA"/>
    <property type="match status" value="1"/>
</dbReference>
<reference evidence="8 9" key="1">
    <citation type="submission" date="2018-05" db="EMBL/GenBank/DDBJ databases">
        <title>Lactobacillus sanfranciscensis Ah4 draft denome sequence.</title>
        <authorList>
            <person name="Zhang G."/>
        </authorList>
    </citation>
    <scope>NUCLEOTIDE SEQUENCE [LARGE SCALE GENOMIC DNA]</scope>
    <source>
        <strain evidence="8 9">Ah4</strain>
    </source>
</reference>
<dbReference type="PANTHER" id="PTHR32432:SF4">
    <property type="entry name" value="CELL DIVISION PROTEIN FTSA"/>
    <property type="match status" value="1"/>
</dbReference>
<dbReference type="AlphaFoldDB" id="A0A5C4TMU7"/>
<comment type="caution">
    <text evidence="8">The sequence shown here is derived from an EMBL/GenBank/DDBJ whole genome shotgun (WGS) entry which is preliminary data.</text>
</comment>
<dbReference type="Pfam" id="PF02491">
    <property type="entry name" value="SHS2_FTSA"/>
    <property type="match status" value="1"/>
</dbReference>
<evidence type="ECO:0000256" key="2">
    <source>
        <dbReference type="ARBA" id="ARBA00022618"/>
    </source>
</evidence>
<dbReference type="GO" id="GO:0032153">
    <property type="term" value="C:cell division site"/>
    <property type="evidence" value="ECO:0007669"/>
    <property type="project" value="UniProtKB-UniRule"/>
</dbReference>
<evidence type="ECO:0000256" key="4">
    <source>
        <dbReference type="ARBA" id="ARBA00023306"/>
    </source>
</evidence>
<dbReference type="InterPro" id="IPR043129">
    <property type="entry name" value="ATPase_NBD"/>
</dbReference>
<proteinExistence type="inferred from homology"/>
<dbReference type="SUPFAM" id="SSF53067">
    <property type="entry name" value="Actin-like ATPase domain"/>
    <property type="match status" value="2"/>
</dbReference>
<gene>
    <name evidence="5 8" type="primary">ftsA</name>
    <name evidence="8" type="ORF">DID87_00705</name>
</gene>
<feature type="domain" description="SHS2" evidence="7">
    <location>
        <begin position="7"/>
        <end position="194"/>
    </location>
</feature>
<dbReference type="NCBIfam" id="TIGR01174">
    <property type="entry name" value="ftsA"/>
    <property type="match status" value="1"/>
</dbReference>
<dbReference type="PANTHER" id="PTHR32432">
    <property type="entry name" value="CELL DIVISION PROTEIN FTSA-RELATED"/>
    <property type="match status" value="1"/>
</dbReference>
<dbReference type="HAMAP" id="MF_02033">
    <property type="entry name" value="FtsA"/>
    <property type="match status" value="1"/>
</dbReference>
<comment type="subcellular location">
    <subcellularLocation>
        <location evidence="5">Cell membrane</location>
        <topology evidence="5">Peripheral membrane protein</topology>
        <orientation evidence="5">Cytoplasmic side</orientation>
    </subcellularLocation>
    <text evidence="5">Localizes to the Z ring in an FtsZ-dependent manner. Targeted to the membrane through a conserved C-terminal amphipathic helix.</text>
</comment>
<keyword evidence="1 5" id="KW-1003">Cell membrane</keyword>
<keyword evidence="3 5" id="KW-0472">Membrane</keyword>
<dbReference type="SMART" id="SM00842">
    <property type="entry name" value="FtsA"/>
    <property type="match status" value="1"/>
</dbReference>
<dbReference type="EMBL" id="QFCR01000001">
    <property type="protein sequence ID" value="TNK91235.1"/>
    <property type="molecule type" value="Genomic_DNA"/>
</dbReference>
<sequence>MNDSDIYIGLDIGTTSIKVIVAQQVDGLVSVIGFGNEESAGVSRGIIVDIDKAAQAIKKTISQAETKSGVEISSVVVGLPADKISISHCSGMINLPDSSQEINNQDIADVAQAAITNNIPQERELIDLIPEEFKIDGFDQIFDPRGMVGSHLELEGRIITGPKTIIHNVRKAVEKAGLNIDMMLVSAEAEGRTILSDPEQDFGTILIDLGGGQSTAAVIHNYELKYVDVDHEGGQFITKDISSVLGTSFKDAENIKNEYGFANVDQASAENNFPVDIVGKSQPENVSEKLLAQIIEARLDQIFGRLRDKLVEANALGMPGGIVMTGGVSSMPGIAELAANTFGVNVRIYTPNQMGIRHASFANALALVEYANKMDEIIKVVRSAFDDNFYLEEPLTEENETVEEIRQTRRETPQVTGTNEEDHEGIFASLKKLKKHDKKSKKAKSRFALKNFFE</sequence>
<dbReference type="InterPro" id="IPR050696">
    <property type="entry name" value="FtsA/MreB"/>
</dbReference>
<evidence type="ECO:0000256" key="1">
    <source>
        <dbReference type="ARBA" id="ARBA00022475"/>
    </source>
</evidence>
<organism evidence="8 9">
    <name type="scientific">Fructilactobacillus sanfranciscensis</name>
    <name type="common">Lactobacillus sanfranciscensis</name>
    <dbReference type="NCBI Taxonomy" id="1625"/>
    <lineage>
        <taxon>Bacteria</taxon>
        <taxon>Bacillati</taxon>
        <taxon>Bacillota</taxon>
        <taxon>Bacilli</taxon>
        <taxon>Lactobacillales</taxon>
        <taxon>Lactobacillaceae</taxon>
        <taxon>Fructilactobacillus</taxon>
    </lineage>
</organism>
<dbReference type="PIRSF" id="PIRSF003101">
    <property type="entry name" value="FtsA"/>
    <property type="match status" value="1"/>
</dbReference>
<dbReference type="InterPro" id="IPR003494">
    <property type="entry name" value="SHS2_FtsA"/>
</dbReference>
<comment type="subunit">
    <text evidence="5">Self-interacts. Interacts with FtsZ.</text>
</comment>
<comment type="function">
    <text evidence="5 6">Cell division protein that is involved in the assembly of the Z ring. May serve as a membrane anchor for the Z ring.</text>
</comment>
<evidence type="ECO:0000313" key="8">
    <source>
        <dbReference type="EMBL" id="TNK91235.1"/>
    </source>
</evidence>
<dbReference type="GeneID" id="93160906"/>
<dbReference type="RefSeq" id="WP_103428413.1">
    <property type="nucleotide sequence ID" value="NZ_CP118925.1"/>
</dbReference>
<evidence type="ECO:0000313" key="9">
    <source>
        <dbReference type="Proteomes" id="UP000313312"/>
    </source>
</evidence>